<feature type="transmembrane region" description="Helical" evidence="1">
    <location>
        <begin position="176"/>
        <end position="195"/>
    </location>
</feature>
<feature type="transmembrane region" description="Helical" evidence="1">
    <location>
        <begin position="6"/>
        <end position="24"/>
    </location>
</feature>
<organism evidence="2 3">
    <name type="scientific">Streptosporangium canum</name>
    <dbReference type="NCBI Taxonomy" id="324952"/>
    <lineage>
        <taxon>Bacteria</taxon>
        <taxon>Bacillati</taxon>
        <taxon>Actinomycetota</taxon>
        <taxon>Actinomycetes</taxon>
        <taxon>Streptosporangiales</taxon>
        <taxon>Streptosporangiaceae</taxon>
        <taxon>Streptosporangium</taxon>
    </lineage>
</organism>
<dbReference type="RefSeq" id="WP_093889696.1">
    <property type="nucleotide sequence ID" value="NZ_FOQY01000021.1"/>
</dbReference>
<dbReference type="EMBL" id="FOQY01000021">
    <property type="protein sequence ID" value="SFK27466.1"/>
    <property type="molecule type" value="Genomic_DNA"/>
</dbReference>
<dbReference type="InterPro" id="IPR025450">
    <property type="entry name" value="YndJ-like"/>
</dbReference>
<protein>
    <submittedName>
        <fullName evidence="2">YndJ-like protein</fullName>
    </submittedName>
</protein>
<dbReference type="GeneID" id="96301035"/>
<evidence type="ECO:0000313" key="3">
    <source>
        <dbReference type="Proteomes" id="UP000199111"/>
    </source>
</evidence>
<evidence type="ECO:0000256" key="1">
    <source>
        <dbReference type="SAM" id="Phobius"/>
    </source>
</evidence>
<keyword evidence="1" id="KW-1133">Transmembrane helix</keyword>
<keyword evidence="1" id="KW-0812">Transmembrane</keyword>
<dbReference type="AlphaFoldDB" id="A0A1I3Y8C5"/>
<sequence>MRLLLNVILTAGMLVVVPAGLRLVQVPGLLLRLWWLGAVPGAISLWLDRGVWAGALAVAYALVTVWLALQAPLRLRTLRSPLPREIAVLTALVTPAIAATALVAERLGHPLWGFSPGILALTVAHFHFAGFAAALVAGLTCRAAGDGPLARTAALSVPGGTMLVLAGYFVGDWFELAGAVVLTAGMWLVGLLTLTEVRQGGHDRPTRLLLGVSSLVLAVSMVLALSWALGEAAGLPRPPVSWMVATHGLLNAFGFALCAIGARLRLRPQPL</sequence>
<feature type="transmembrane region" description="Helical" evidence="1">
    <location>
        <begin position="85"/>
        <end position="104"/>
    </location>
</feature>
<feature type="transmembrane region" description="Helical" evidence="1">
    <location>
        <begin position="116"/>
        <end position="137"/>
    </location>
</feature>
<name>A0A1I3Y8C5_9ACTN</name>
<evidence type="ECO:0000313" key="2">
    <source>
        <dbReference type="EMBL" id="SFK27466.1"/>
    </source>
</evidence>
<feature type="transmembrane region" description="Helical" evidence="1">
    <location>
        <begin position="53"/>
        <end position="73"/>
    </location>
</feature>
<accession>A0A1I3Y8C5</accession>
<feature type="transmembrane region" description="Helical" evidence="1">
    <location>
        <begin position="240"/>
        <end position="262"/>
    </location>
</feature>
<keyword evidence="3" id="KW-1185">Reference proteome</keyword>
<feature type="transmembrane region" description="Helical" evidence="1">
    <location>
        <begin position="149"/>
        <end position="170"/>
    </location>
</feature>
<reference evidence="3" key="1">
    <citation type="submission" date="2016-10" db="EMBL/GenBank/DDBJ databases">
        <authorList>
            <person name="Varghese N."/>
            <person name="Submissions S."/>
        </authorList>
    </citation>
    <scope>NUCLEOTIDE SEQUENCE [LARGE SCALE GENOMIC DNA]</scope>
    <source>
        <strain evidence="3">CGMCC 4.2126</strain>
    </source>
</reference>
<keyword evidence="1" id="KW-0472">Membrane</keyword>
<dbReference type="Proteomes" id="UP000199111">
    <property type="component" value="Unassembled WGS sequence"/>
</dbReference>
<gene>
    <name evidence="2" type="ORF">SAMN05216275_12155</name>
</gene>
<feature type="transmembrane region" description="Helical" evidence="1">
    <location>
        <begin position="207"/>
        <end position="228"/>
    </location>
</feature>
<proteinExistence type="predicted"/>
<dbReference type="Pfam" id="PF14158">
    <property type="entry name" value="YndJ"/>
    <property type="match status" value="1"/>
</dbReference>